<evidence type="ECO:0000313" key="2">
    <source>
        <dbReference type="EMBL" id="RNA35727.1"/>
    </source>
</evidence>
<reference evidence="2 3" key="1">
    <citation type="journal article" date="2018" name="Sci. Rep.">
        <title>Genomic signatures of local adaptation to the degree of environmental predictability in rotifers.</title>
        <authorList>
            <person name="Franch-Gras L."/>
            <person name="Hahn C."/>
            <person name="Garcia-Roger E.M."/>
            <person name="Carmona M.J."/>
            <person name="Serra M."/>
            <person name="Gomez A."/>
        </authorList>
    </citation>
    <scope>NUCLEOTIDE SEQUENCE [LARGE SCALE GENOMIC DNA]</scope>
    <source>
        <strain evidence="2">HYR1</strain>
    </source>
</reference>
<keyword evidence="1" id="KW-0472">Membrane</keyword>
<keyword evidence="1" id="KW-0812">Transmembrane</keyword>
<keyword evidence="1" id="KW-1133">Transmembrane helix</keyword>
<organism evidence="2 3">
    <name type="scientific">Brachionus plicatilis</name>
    <name type="common">Marine rotifer</name>
    <name type="synonym">Brachionus muelleri</name>
    <dbReference type="NCBI Taxonomy" id="10195"/>
    <lineage>
        <taxon>Eukaryota</taxon>
        <taxon>Metazoa</taxon>
        <taxon>Spiralia</taxon>
        <taxon>Gnathifera</taxon>
        <taxon>Rotifera</taxon>
        <taxon>Eurotatoria</taxon>
        <taxon>Monogononta</taxon>
        <taxon>Pseudotrocha</taxon>
        <taxon>Ploima</taxon>
        <taxon>Brachionidae</taxon>
        <taxon>Brachionus</taxon>
    </lineage>
</organism>
<evidence type="ECO:0000313" key="3">
    <source>
        <dbReference type="Proteomes" id="UP000276133"/>
    </source>
</evidence>
<keyword evidence="3" id="KW-1185">Reference proteome</keyword>
<proteinExistence type="predicted"/>
<feature type="non-terminal residue" evidence="2">
    <location>
        <position position="1"/>
    </location>
</feature>
<evidence type="ECO:0000256" key="1">
    <source>
        <dbReference type="SAM" id="Phobius"/>
    </source>
</evidence>
<dbReference type="EMBL" id="REGN01001291">
    <property type="protein sequence ID" value="RNA35727.1"/>
    <property type="molecule type" value="Genomic_DNA"/>
</dbReference>
<protein>
    <submittedName>
        <fullName evidence="2">Uncharacterized protein</fullName>
    </submittedName>
</protein>
<feature type="transmembrane region" description="Helical" evidence="1">
    <location>
        <begin position="32"/>
        <end position="51"/>
    </location>
</feature>
<dbReference type="Proteomes" id="UP000276133">
    <property type="component" value="Unassembled WGS sequence"/>
</dbReference>
<dbReference type="AlphaFoldDB" id="A0A3M7SJD7"/>
<sequence length="157" mass="18131">ISPVFISWDILNQNTECLSYINFFTSYFDINLAIWLCHALVLCFTLIGQNLKMNLRTNDIQKLESILFSVLKLTILQIKLSVNFKNSLFLRFRLNSVSNVVVTITNTLTSGQFFEILNAKEDFWLSKDFSPGKVEEKKELRNGIVEEESRKGNVQNV</sequence>
<name>A0A3M7SJD7_BRAPC</name>
<accession>A0A3M7SJD7</accession>
<gene>
    <name evidence="2" type="ORF">BpHYR1_031128</name>
</gene>
<comment type="caution">
    <text evidence="2">The sequence shown here is derived from an EMBL/GenBank/DDBJ whole genome shotgun (WGS) entry which is preliminary data.</text>
</comment>